<proteinExistence type="predicted"/>
<evidence type="ECO:0000256" key="5">
    <source>
        <dbReference type="ARBA" id="ARBA00022723"/>
    </source>
</evidence>
<feature type="coiled-coil region" evidence="8">
    <location>
        <begin position="398"/>
        <end position="425"/>
    </location>
</feature>
<keyword evidence="7" id="KW-0460">Magnesium</keyword>
<evidence type="ECO:0000256" key="3">
    <source>
        <dbReference type="ARBA" id="ARBA00022694"/>
    </source>
</evidence>
<keyword evidence="5" id="KW-0479">Metal-binding</keyword>
<dbReference type="PANTHER" id="PTHR46173:SF1">
    <property type="entry name" value="CCA TRNA NUCLEOTIDYLTRANSFERASE 1, MITOCHONDRIAL"/>
    <property type="match status" value="1"/>
</dbReference>
<dbReference type="InterPro" id="IPR003607">
    <property type="entry name" value="HD/PDEase_dom"/>
</dbReference>
<dbReference type="Pfam" id="PF01966">
    <property type="entry name" value="HD"/>
    <property type="match status" value="1"/>
</dbReference>
<keyword evidence="4" id="KW-0548">Nucleotidyltransferase</keyword>
<dbReference type="InterPro" id="IPR050264">
    <property type="entry name" value="Bact_CCA-adding_enz_type3_sf"/>
</dbReference>
<dbReference type="SUPFAM" id="SSF81891">
    <property type="entry name" value="Poly A polymerase C-terminal region-like"/>
    <property type="match status" value="1"/>
</dbReference>
<keyword evidence="3" id="KW-0819">tRNA processing</keyword>
<dbReference type="InterPro" id="IPR006675">
    <property type="entry name" value="HDIG_dom"/>
</dbReference>
<dbReference type="Proteomes" id="UP001501710">
    <property type="component" value="Unassembled WGS sequence"/>
</dbReference>
<dbReference type="InterPro" id="IPR032828">
    <property type="entry name" value="PolyA_RNA-bd"/>
</dbReference>
<dbReference type="EMBL" id="BAABAS010000020">
    <property type="protein sequence ID" value="GAA4239086.1"/>
    <property type="molecule type" value="Genomic_DNA"/>
</dbReference>
<evidence type="ECO:0000256" key="7">
    <source>
        <dbReference type="ARBA" id="ARBA00022842"/>
    </source>
</evidence>
<evidence type="ECO:0000256" key="1">
    <source>
        <dbReference type="ARBA" id="ARBA00001946"/>
    </source>
</evidence>
<dbReference type="NCBIfam" id="TIGR02692">
    <property type="entry name" value="tRNA_CCA_actino"/>
    <property type="match status" value="1"/>
</dbReference>
<feature type="region of interest" description="Disordered" evidence="9">
    <location>
        <begin position="474"/>
        <end position="532"/>
    </location>
</feature>
<keyword evidence="12" id="KW-1185">Reference proteome</keyword>
<comment type="caution">
    <text evidence="11">The sequence shown here is derived from an EMBL/GenBank/DDBJ whole genome shotgun (WGS) entry which is preliminary data.</text>
</comment>
<protein>
    <submittedName>
        <fullName evidence="11">CCA tRNA nucleotidyltransferase</fullName>
    </submittedName>
</protein>
<dbReference type="InterPro" id="IPR006674">
    <property type="entry name" value="HD_domain"/>
</dbReference>
<name>A0ABP8CGQ0_9ACTN</name>
<dbReference type="RefSeq" id="WP_344902827.1">
    <property type="nucleotide sequence ID" value="NZ_BAABAS010000020.1"/>
</dbReference>
<dbReference type="PANTHER" id="PTHR46173">
    <property type="entry name" value="CCA TRNA NUCLEOTIDYLTRANSFERASE 1, MITOCHONDRIAL"/>
    <property type="match status" value="1"/>
</dbReference>
<feature type="compositionally biased region" description="Polar residues" evidence="9">
    <location>
        <begin position="480"/>
        <end position="490"/>
    </location>
</feature>
<dbReference type="SMART" id="SM00471">
    <property type="entry name" value="HDc"/>
    <property type="match status" value="1"/>
</dbReference>
<keyword evidence="8" id="KW-0175">Coiled coil</keyword>
<accession>A0ABP8CGQ0</accession>
<keyword evidence="2" id="KW-0808">Transferase</keyword>
<reference evidence="12" key="1">
    <citation type="journal article" date="2019" name="Int. J. Syst. Evol. Microbiol.">
        <title>The Global Catalogue of Microorganisms (GCM) 10K type strain sequencing project: providing services to taxonomists for standard genome sequencing and annotation.</title>
        <authorList>
            <consortium name="The Broad Institute Genomics Platform"/>
            <consortium name="The Broad Institute Genome Sequencing Center for Infectious Disease"/>
            <person name="Wu L."/>
            <person name="Ma J."/>
        </authorList>
    </citation>
    <scope>NUCLEOTIDE SEQUENCE [LARGE SCALE GENOMIC DNA]</scope>
    <source>
        <strain evidence="12">JCM 17440</strain>
    </source>
</reference>
<feature type="compositionally biased region" description="Gly residues" evidence="9">
    <location>
        <begin position="522"/>
        <end position="532"/>
    </location>
</feature>
<gene>
    <name evidence="11" type="ORF">GCM10022254_57720</name>
</gene>
<dbReference type="CDD" id="cd00077">
    <property type="entry name" value="HDc"/>
    <property type="match status" value="1"/>
</dbReference>
<evidence type="ECO:0000256" key="8">
    <source>
        <dbReference type="SAM" id="Coils"/>
    </source>
</evidence>
<dbReference type="InterPro" id="IPR002646">
    <property type="entry name" value="PolA_pol_head_dom"/>
</dbReference>
<dbReference type="Gene3D" id="1.10.3090.10">
    <property type="entry name" value="cca-adding enzyme, domain 2"/>
    <property type="match status" value="1"/>
</dbReference>
<comment type="cofactor">
    <cofactor evidence="1">
        <name>Mg(2+)</name>
        <dbReference type="ChEBI" id="CHEBI:18420"/>
    </cofactor>
</comment>
<organism evidence="11 12">
    <name type="scientific">Actinomadura meridiana</name>
    <dbReference type="NCBI Taxonomy" id="559626"/>
    <lineage>
        <taxon>Bacteria</taxon>
        <taxon>Bacillati</taxon>
        <taxon>Actinomycetota</taxon>
        <taxon>Actinomycetes</taxon>
        <taxon>Streptosporangiales</taxon>
        <taxon>Thermomonosporaceae</taxon>
        <taxon>Actinomadura</taxon>
    </lineage>
</organism>
<evidence type="ECO:0000256" key="6">
    <source>
        <dbReference type="ARBA" id="ARBA00022741"/>
    </source>
</evidence>
<dbReference type="InterPro" id="IPR043519">
    <property type="entry name" value="NT_sf"/>
</dbReference>
<dbReference type="SUPFAM" id="SSF81301">
    <property type="entry name" value="Nucleotidyltransferase"/>
    <property type="match status" value="1"/>
</dbReference>
<dbReference type="NCBIfam" id="TIGR00277">
    <property type="entry name" value="HDIG"/>
    <property type="match status" value="1"/>
</dbReference>
<evidence type="ECO:0000259" key="10">
    <source>
        <dbReference type="SMART" id="SM00471"/>
    </source>
</evidence>
<evidence type="ECO:0000256" key="9">
    <source>
        <dbReference type="SAM" id="MobiDB-lite"/>
    </source>
</evidence>
<evidence type="ECO:0000256" key="4">
    <source>
        <dbReference type="ARBA" id="ARBA00022695"/>
    </source>
</evidence>
<dbReference type="Pfam" id="PF01743">
    <property type="entry name" value="PolyA_pol"/>
    <property type="match status" value="1"/>
</dbReference>
<sequence length="532" mass="58912">MVVPNQNVTTEASRRTAIAELLHHVAPVADDLGALFAAAGHELALVGGPVRDALLRRPSKDVDLTTDAPPERTLEIIRGWADAHWTIGIEFGTVGLRKNGVELEITTYRSESYDPKSRKPEVSYGTSLVEDLRRRDFAVNAMAARLPGHEFVDPFGGLVDLQRKLLRTPGRPEDSFSDDPLRMLRAARFTSQLGFTVAPDVVRAMTDMAERIEIVSAERIRDELSKLICGRYPRQGLALLVDTGLAAHVLPELPKLRLEIDEHHRHKDVYEHSLIVLEQAIAQEKEGPDLVLRLASLLHDIGKPRTRRFEAGGRVSFHHHEVVGAKLVRKRLTALRYPKDVIADVSRLVELHLRFHGYGTGEWTDSAVRRYVRDAGPLLPRLHKLTRADCTTRNKRKADRLRRTYDDLELRIDRLAEEEELAAIRPELDGNEIQEILGITPGPLVGKAYRFLLDVRLDRGMIGKEAAAEELRHWAATEGIPTSPSKTNPPAEQDEDSKGGLPNGQERAASEGGLVEEEGSAGSEGGVGGGSS</sequence>
<dbReference type="InterPro" id="IPR014065">
    <property type="entry name" value="tRNA_adenylyltransferase"/>
</dbReference>
<keyword evidence="6" id="KW-0547">Nucleotide-binding</keyword>
<dbReference type="Gene3D" id="3.30.460.10">
    <property type="entry name" value="Beta Polymerase, domain 2"/>
    <property type="match status" value="1"/>
</dbReference>
<dbReference type="CDD" id="cd05398">
    <property type="entry name" value="NT_ClassII-CCAase"/>
    <property type="match status" value="1"/>
</dbReference>
<evidence type="ECO:0000313" key="12">
    <source>
        <dbReference type="Proteomes" id="UP001501710"/>
    </source>
</evidence>
<evidence type="ECO:0000313" key="11">
    <source>
        <dbReference type="EMBL" id="GAA4239086.1"/>
    </source>
</evidence>
<feature type="domain" description="HD/PDEase" evidence="10">
    <location>
        <begin position="265"/>
        <end position="403"/>
    </location>
</feature>
<dbReference type="Pfam" id="PF12627">
    <property type="entry name" value="PolyA_pol_RNAbd"/>
    <property type="match status" value="1"/>
</dbReference>
<evidence type="ECO:0000256" key="2">
    <source>
        <dbReference type="ARBA" id="ARBA00022679"/>
    </source>
</evidence>